<reference evidence="11 12" key="1">
    <citation type="submission" date="2016-10" db="EMBL/GenBank/DDBJ databases">
        <title>Description of Gloeomargarita lithophora gen. nov., sp. nov., a thylakoid-bearing basal-branching cyanobacterium with intracellular carbonates, and proposal for Gloeomargaritales ord. nov.</title>
        <authorList>
            <person name="Moreira D."/>
            <person name="Tavera R."/>
            <person name="Benzerara K."/>
            <person name="Skouri-Panet F."/>
            <person name="Couradeau E."/>
            <person name="Gerard E."/>
            <person name="Loussert C."/>
            <person name="Novelo E."/>
            <person name="Zivanovic Y."/>
            <person name="Lopez-Garcia P."/>
        </authorList>
    </citation>
    <scope>NUCLEOTIDE SEQUENCE [LARGE SCALE GENOMIC DNA]</scope>
    <source>
        <strain evidence="11 12">D10</strain>
    </source>
</reference>
<evidence type="ECO:0000313" key="11">
    <source>
        <dbReference type="EMBL" id="APB33848.1"/>
    </source>
</evidence>
<protein>
    <submittedName>
        <fullName evidence="11">TRAP-type mannitol/chloroaromatic compound transport system, small permease component</fullName>
    </submittedName>
</protein>
<comment type="similarity">
    <text evidence="8">Belongs to the TRAP transporter small permease family.</text>
</comment>
<dbReference type="RefSeq" id="WP_071454372.1">
    <property type="nucleotide sequence ID" value="NZ_CP017675.1"/>
</dbReference>
<dbReference type="GO" id="GO:0005886">
    <property type="term" value="C:plasma membrane"/>
    <property type="evidence" value="ECO:0007669"/>
    <property type="project" value="UniProtKB-SubCell"/>
</dbReference>
<evidence type="ECO:0000313" key="12">
    <source>
        <dbReference type="Proteomes" id="UP000180235"/>
    </source>
</evidence>
<dbReference type="STRING" id="1188229.GlitD10_1525"/>
<proteinExistence type="inferred from homology"/>
<evidence type="ECO:0000256" key="9">
    <source>
        <dbReference type="SAM" id="Phobius"/>
    </source>
</evidence>
<keyword evidence="12" id="KW-1185">Reference proteome</keyword>
<dbReference type="InterPro" id="IPR007387">
    <property type="entry name" value="TRAP_DctQ"/>
</dbReference>
<feature type="transmembrane region" description="Helical" evidence="9">
    <location>
        <begin position="52"/>
        <end position="70"/>
    </location>
</feature>
<keyword evidence="6 9" id="KW-1133">Transmembrane helix</keyword>
<dbReference type="Pfam" id="PF04290">
    <property type="entry name" value="DctQ"/>
    <property type="match status" value="1"/>
</dbReference>
<evidence type="ECO:0000256" key="5">
    <source>
        <dbReference type="ARBA" id="ARBA00022692"/>
    </source>
</evidence>
<dbReference type="InterPro" id="IPR055348">
    <property type="entry name" value="DctQ"/>
</dbReference>
<keyword evidence="2" id="KW-0813">Transport</keyword>
<dbReference type="AlphaFoldDB" id="A0A1J0AD63"/>
<evidence type="ECO:0000256" key="2">
    <source>
        <dbReference type="ARBA" id="ARBA00022448"/>
    </source>
</evidence>
<evidence type="ECO:0000256" key="3">
    <source>
        <dbReference type="ARBA" id="ARBA00022475"/>
    </source>
</evidence>
<dbReference type="KEGG" id="glt:GlitD10_1525"/>
<keyword evidence="4" id="KW-0997">Cell inner membrane</keyword>
<dbReference type="EMBL" id="CP017675">
    <property type="protein sequence ID" value="APB33848.1"/>
    <property type="molecule type" value="Genomic_DNA"/>
</dbReference>
<comment type="subcellular location">
    <subcellularLocation>
        <location evidence="1">Cell inner membrane</location>
        <topology evidence="1">Multi-pass membrane protein</topology>
    </subcellularLocation>
</comment>
<evidence type="ECO:0000256" key="4">
    <source>
        <dbReference type="ARBA" id="ARBA00022519"/>
    </source>
</evidence>
<evidence type="ECO:0000256" key="6">
    <source>
        <dbReference type="ARBA" id="ARBA00022989"/>
    </source>
</evidence>
<dbReference type="Proteomes" id="UP000180235">
    <property type="component" value="Chromosome"/>
</dbReference>
<sequence>MWHGINRLTLGAGWLAMALVPLLVLVGTWNVVGRYLGRWLGMNLTSNAFLELQWYLFSGIFLLGAAYTLYHNGHVRVDVLYNRWSDRRRAWVDLLATLLFLLPFVALLLWVTTPTVIAAWRIGEQSPDPGGLPRYWVKSLPLVGFGLLFLQGIAQAVRLGQFLRQNQR</sequence>
<dbReference type="PANTHER" id="PTHR35011:SF4">
    <property type="entry name" value="SLL1102 PROTEIN"/>
    <property type="match status" value="1"/>
</dbReference>
<evidence type="ECO:0000259" key="10">
    <source>
        <dbReference type="Pfam" id="PF04290"/>
    </source>
</evidence>
<keyword evidence="7 9" id="KW-0472">Membrane</keyword>
<accession>A0A1J0AD63</accession>
<evidence type="ECO:0000256" key="1">
    <source>
        <dbReference type="ARBA" id="ARBA00004429"/>
    </source>
</evidence>
<evidence type="ECO:0000256" key="7">
    <source>
        <dbReference type="ARBA" id="ARBA00023136"/>
    </source>
</evidence>
<feature type="transmembrane region" description="Helical" evidence="9">
    <location>
        <begin position="140"/>
        <end position="160"/>
    </location>
</feature>
<gene>
    <name evidence="11" type="ORF">GlitD10_1525</name>
</gene>
<feature type="domain" description="Tripartite ATP-independent periplasmic transporters DctQ component" evidence="10">
    <location>
        <begin position="23"/>
        <end position="159"/>
    </location>
</feature>
<organism evidence="11 12">
    <name type="scientific">Gloeomargarita lithophora Alchichica-D10</name>
    <dbReference type="NCBI Taxonomy" id="1188229"/>
    <lineage>
        <taxon>Bacteria</taxon>
        <taxon>Bacillati</taxon>
        <taxon>Cyanobacteriota</taxon>
        <taxon>Cyanophyceae</taxon>
        <taxon>Gloeomargaritales</taxon>
        <taxon>Gloeomargaritaceae</taxon>
        <taxon>Gloeomargarita</taxon>
    </lineage>
</organism>
<name>A0A1J0AD63_9CYAN</name>
<dbReference type="OrthoDB" id="9794346at2"/>
<keyword evidence="5 9" id="KW-0812">Transmembrane</keyword>
<keyword evidence="3" id="KW-1003">Cell membrane</keyword>
<dbReference type="PANTHER" id="PTHR35011">
    <property type="entry name" value="2,3-DIKETO-L-GULONATE TRAP TRANSPORTER SMALL PERMEASE PROTEIN YIAM"/>
    <property type="match status" value="1"/>
</dbReference>
<feature type="transmembrane region" description="Helical" evidence="9">
    <location>
        <begin position="91"/>
        <end position="120"/>
    </location>
</feature>
<feature type="transmembrane region" description="Helical" evidence="9">
    <location>
        <begin position="12"/>
        <end position="32"/>
    </location>
</feature>
<evidence type="ECO:0000256" key="8">
    <source>
        <dbReference type="ARBA" id="ARBA00038436"/>
    </source>
</evidence>